<dbReference type="PROSITE" id="PS50006">
    <property type="entry name" value="FHA_DOMAIN"/>
    <property type="match status" value="1"/>
</dbReference>
<keyword evidence="2 3" id="KW-0067">ATP-binding</keyword>
<proteinExistence type="predicted"/>
<feature type="binding site" evidence="3">
    <location>
        <begin position="541"/>
        <end position="548"/>
    </location>
    <ligand>
        <name>ATP</name>
        <dbReference type="ChEBI" id="CHEBI:30616"/>
    </ligand>
</feature>
<dbReference type="EMBL" id="JACHHK010000006">
    <property type="protein sequence ID" value="MBB5183580.1"/>
    <property type="molecule type" value="Genomic_DNA"/>
</dbReference>
<protein>
    <recommendedName>
        <fullName evidence="8">FHA domain-containing protein</fullName>
    </recommendedName>
</protein>
<dbReference type="Gene3D" id="2.60.200.20">
    <property type="match status" value="1"/>
</dbReference>
<name>A0A7W8FXC9_9FIRM</name>
<evidence type="ECO:0000313" key="7">
    <source>
        <dbReference type="Proteomes" id="UP000539953"/>
    </source>
</evidence>
<organism evidence="6 7">
    <name type="scientific">Catenisphaera adipataccumulans</name>
    <dbReference type="NCBI Taxonomy" id="700500"/>
    <lineage>
        <taxon>Bacteria</taxon>
        <taxon>Bacillati</taxon>
        <taxon>Bacillota</taxon>
        <taxon>Erysipelotrichia</taxon>
        <taxon>Erysipelotrichales</taxon>
        <taxon>Erysipelotrichaceae</taxon>
        <taxon>Catenisphaera</taxon>
    </lineage>
</organism>
<dbReference type="InterPro" id="IPR027417">
    <property type="entry name" value="P-loop_NTPase"/>
</dbReference>
<dbReference type="SUPFAM" id="SSF52540">
    <property type="entry name" value="P-loop containing nucleoside triphosphate hydrolases"/>
    <property type="match status" value="1"/>
</dbReference>
<dbReference type="AlphaFoldDB" id="A0A7W8FXC9"/>
<dbReference type="Pfam" id="PF00498">
    <property type="entry name" value="FHA"/>
    <property type="match status" value="1"/>
</dbReference>
<dbReference type="PROSITE" id="PS50901">
    <property type="entry name" value="FTSK"/>
    <property type="match status" value="1"/>
</dbReference>
<dbReference type="RefSeq" id="WP_183328879.1">
    <property type="nucleotide sequence ID" value="NZ_JACHHK010000006.1"/>
</dbReference>
<evidence type="ECO:0000256" key="1">
    <source>
        <dbReference type="ARBA" id="ARBA00022741"/>
    </source>
</evidence>
<dbReference type="GO" id="GO:0003677">
    <property type="term" value="F:DNA binding"/>
    <property type="evidence" value="ECO:0007669"/>
    <property type="project" value="InterPro"/>
</dbReference>
<dbReference type="Gene3D" id="3.40.50.300">
    <property type="entry name" value="P-loop containing nucleotide triphosphate hydrolases"/>
    <property type="match status" value="1"/>
</dbReference>
<accession>A0A7W8FXC9</accession>
<evidence type="ECO:0000259" key="5">
    <source>
        <dbReference type="PROSITE" id="PS50901"/>
    </source>
</evidence>
<dbReference type="SMART" id="SM00240">
    <property type="entry name" value="FHA"/>
    <property type="match status" value="1"/>
</dbReference>
<gene>
    <name evidence="6" type="ORF">HNQ47_001615</name>
</gene>
<dbReference type="Proteomes" id="UP000539953">
    <property type="component" value="Unassembled WGS sequence"/>
</dbReference>
<dbReference type="InterPro" id="IPR002543">
    <property type="entry name" value="FtsK_dom"/>
</dbReference>
<dbReference type="PANTHER" id="PTHR22683:SF1">
    <property type="entry name" value="TYPE VII SECRETION SYSTEM PROTEIN ESSC"/>
    <property type="match status" value="1"/>
</dbReference>
<evidence type="ECO:0000259" key="4">
    <source>
        <dbReference type="PROSITE" id="PS50006"/>
    </source>
</evidence>
<comment type="caution">
    <text evidence="6">The sequence shown here is derived from an EMBL/GenBank/DDBJ whole genome shotgun (WGS) entry which is preliminary data.</text>
</comment>
<evidence type="ECO:0008006" key="8">
    <source>
        <dbReference type="Google" id="ProtNLM"/>
    </source>
</evidence>
<feature type="domain" description="FHA" evidence="4">
    <location>
        <begin position="77"/>
        <end position="122"/>
    </location>
</feature>
<keyword evidence="7" id="KW-1185">Reference proteome</keyword>
<dbReference type="InterPro" id="IPR008984">
    <property type="entry name" value="SMAD_FHA_dom_sf"/>
</dbReference>
<dbReference type="PANTHER" id="PTHR22683">
    <property type="entry name" value="SPORULATION PROTEIN RELATED"/>
    <property type="match status" value="1"/>
</dbReference>
<evidence type="ECO:0000313" key="6">
    <source>
        <dbReference type="EMBL" id="MBB5183580.1"/>
    </source>
</evidence>
<dbReference type="GO" id="GO:0005524">
    <property type="term" value="F:ATP binding"/>
    <property type="evidence" value="ECO:0007669"/>
    <property type="project" value="UniProtKB-UniRule"/>
</dbReference>
<feature type="domain" description="FtsK" evidence="5">
    <location>
        <begin position="521"/>
        <end position="710"/>
    </location>
</feature>
<dbReference type="CDD" id="cd00060">
    <property type="entry name" value="FHA"/>
    <property type="match status" value="1"/>
</dbReference>
<dbReference type="InterPro" id="IPR000253">
    <property type="entry name" value="FHA_dom"/>
</dbReference>
<evidence type="ECO:0000256" key="3">
    <source>
        <dbReference type="PROSITE-ProRule" id="PRU00289"/>
    </source>
</evidence>
<reference evidence="6 7" key="1">
    <citation type="submission" date="2020-08" db="EMBL/GenBank/DDBJ databases">
        <title>Genomic Encyclopedia of Type Strains, Phase IV (KMG-IV): sequencing the most valuable type-strain genomes for metagenomic binning, comparative biology and taxonomic classification.</title>
        <authorList>
            <person name="Goeker M."/>
        </authorList>
    </citation>
    <scope>NUCLEOTIDE SEQUENCE [LARGE SCALE GENOMIC DNA]</scope>
    <source>
        <strain evidence="6 7">DSM 25799</strain>
    </source>
</reference>
<sequence length="1113" mass="128232">MHDIILYSAEFCRILPIRQMQTYRDFVFRIVSCKLEIKHKKKVVILDKGQTTAIDDLKIHFSEHQPYCSAVPFQDETELGRNPECTYRIVSNCVSGHHLRFSQGKVIDLNSTNGTYVNGRRIHEIKYQNGDQILIGFHSILIVETFLISTIRIDSKLSFPSSMPKIELQPHSMPPVTVLKPVQRQWEIPRIIPEVEKGNWFQAVGSSMMICFFGISTALVTWLTNPEFQDQIFSTVLNSLSMGAAFLVYGLLNRRHTWKAAYRKKIDSEQKYQNYLRQSCQEAEQIRLDMQTSFEQLKKACFAFDADHYGRSLPIWIKTEKKPAVIISYSHIDYEHTDHALVHALQEQAAKAMRTIVQPVLLQPGMRIRLDSASIEDALYLYAQSRWQNENVKWVWITKKRLDSVLADPACQEQGYRLWIREPSDVSRIPWDPQHVYRTVSDGSSPALPVKPEAEIQVSLQPGDFDLMVSVDEIPLVQPLVVRQVRAQPLSDHPFDVKPFLKADWKKEVCLKIPIGMDESGSIIWLDFSDQQDGPHGLVAGSTGSGKSEWLTAMLAMLAVKNDPSCLQYILIDFKGGAFGDVFYQFPHCAGFVTNLEGAVMDRFCRSVQAELIKRQKALRTEHVSNIDAFNQKASECMSHLFIVVDEFAQLKMKYPEYMDQLKEIARIGRSLGIHMVLCTQKPLGVVDEQIWSNTRWKVCFRVNDTGDSREVLQNDHAAALREVGSFIVQVGSHEWERKGHGFWMQAPANAQTRPDWAELDDEDRILHRREQSAETLLQGAAREILKHGRKHAWIVLPSMENLEFDQGIIVDRPEWQRQDRLRLDTCRSVLFCQDKKEQKTWFDSCLAWYQDQPVYVYGLYGKKAFVDDEIDEKALEKIERGLILAFVDRHAASFIQMLRHTKRPWIVMTSDCNETIRTLTQTADLQMILSWHDLDTVRYFSDAFAVPKLKLNHGILKTEKGWNAWCYHPAKPHVLQRSRYPVMAPQPFKIGISVHGRLIAWDGRRKCLFAFAQASCREKVDRLIEAWLLTSPILNIGSSWQDDVICIDCLHQSNRFQDPYFMDIQYDLDILWIGAGCSEFAYLFHRSPPPEENGEAIWFSGTKTEVIRTLDA</sequence>
<dbReference type="CDD" id="cd01127">
    <property type="entry name" value="TrwB_TraG_TraD_VirD4"/>
    <property type="match status" value="1"/>
</dbReference>
<dbReference type="SUPFAM" id="SSF49879">
    <property type="entry name" value="SMAD/FHA domain"/>
    <property type="match status" value="1"/>
</dbReference>
<dbReference type="InterPro" id="IPR050206">
    <property type="entry name" value="FtsK/SpoIIIE/SftA"/>
</dbReference>
<dbReference type="Pfam" id="PF01580">
    <property type="entry name" value="FtsK_SpoIIIE"/>
    <property type="match status" value="1"/>
</dbReference>
<keyword evidence="1 3" id="KW-0547">Nucleotide-binding</keyword>
<evidence type="ECO:0000256" key="2">
    <source>
        <dbReference type="ARBA" id="ARBA00022840"/>
    </source>
</evidence>